<dbReference type="Pfam" id="PF08592">
    <property type="entry name" value="Anthrone_oxy"/>
    <property type="match status" value="1"/>
</dbReference>
<comment type="caution">
    <text evidence="2">The sequence shown here is derived from an EMBL/GenBank/DDBJ whole genome shotgun (WGS) entry which is preliminary data.</text>
</comment>
<gene>
    <name evidence="2" type="ORF">N802_09820</name>
</gene>
<dbReference type="eggNOG" id="COG5500">
    <property type="taxonomic scope" value="Bacteria"/>
</dbReference>
<feature type="transmembrane region" description="Helical" evidence="1">
    <location>
        <begin position="12"/>
        <end position="36"/>
    </location>
</feature>
<evidence type="ECO:0008006" key="4">
    <source>
        <dbReference type="Google" id="ProtNLM"/>
    </source>
</evidence>
<organism evidence="2 3">
    <name type="scientific">Knoellia sinensis KCTC 19936</name>
    <dbReference type="NCBI Taxonomy" id="1385520"/>
    <lineage>
        <taxon>Bacteria</taxon>
        <taxon>Bacillati</taxon>
        <taxon>Actinomycetota</taxon>
        <taxon>Actinomycetes</taxon>
        <taxon>Micrococcales</taxon>
        <taxon>Intrasporangiaceae</taxon>
        <taxon>Knoellia</taxon>
    </lineage>
</organism>
<proteinExistence type="predicted"/>
<evidence type="ECO:0000313" key="3">
    <source>
        <dbReference type="Proteomes" id="UP000030002"/>
    </source>
</evidence>
<feature type="transmembrane region" description="Helical" evidence="1">
    <location>
        <begin position="56"/>
        <end position="77"/>
    </location>
</feature>
<reference evidence="2 3" key="1">
    <citation type="submission" date="2013-08" db="EMBL/GenBank/DDBJ databases">
        <title>The genome sequence of Knoellia sinensis.</title>
        <authorList>
            <person name="Zhu W."/>
            <person name="Wang G."/>
        </authorList>
    </citation>
    <scope>NUCLEOTIDE SEQUENCE [LARGE SCALE GENOMIC DNA]</scope>
    <source>
        <strain evidence="2 3">KCTC 19936</strain>
    </source>
</reference>
<keyword evidence="3" id="KW-1185">Reference proteome</keyword>
<dbReference type="InterPro" id="IPR013901">
    <property type="entry name" value="Anthrone_oxy"/>
</dbReference>
<accession>A0A0A0J3F2</accession>
<dbReference type="AlphaFoldDB" id="A0A0A0J3F2"/>
<feature type="transmembrane region" description="Helical" evidence="1">
    <location>
        <begin position="83"/>
        <end position="102"/>
    </location>
</feature>
<dbReference type="EMBL" id="AVPJ01000022">
    <property type="protein sequence ID" value="KGN30161.1"/>
    <property type="molecule type" value="Genomic_DNA"/>
</dbReference>
<name>A0A0A0J3F2_9MICO</name>
<dbReference type="Proteomes" id="UP000030002">
    <property type="component" value="Unassembled WGS sequence"/>
</dbReference>
<evidence type="ECO:0000256" key="1">
    <source>
        <dbReference type="SAM" id="Phobius"/>
    </source>
</evidence>
<keyword evidence="1" id="KW-1133">Transmembrane helix</keyword>
<protein>
    <recommendedName>
        <fullName evidence="4">DUF1772 domain-containing protein</fullName>
    </recommendedName>
</protein>
<sequence length="156" mass="15544">MSAAVWIPGATAVAGSVFAGAMFAFSSFVVPGLRTLSARDGIVAMQAFNAKAPQSLLALPMGGVAIGSLASIVTALTEEGEEGALLVSGGLLGLASLVVTGVGNVPVNNKIDALVPGAEAAGEWTAYMSRWTTWNDVRTVASLGSAVLLAIAAARA</sequence>
<keyword evidence="1" id="KW-0472">Membrane</keyword>
<evidence type="ECO:0000313" key="2">
    <source>
        <dbReference type="EMBL" id="KGN30161.1"/>
    </source>
</evidence>
<dbReference type="OrthoDB" id="4827927at2"/>
<keyword evidence="1" id="KW-0812">Transmembrane</keyword>
<dbReference type="RefSeq" id="WP_035919100.1">
    <property type="nucleotide sequence ID" value="NZ_AVPJ01000022.1"/>
</dbReference>
<dbReference type="STRING" id="1385520.N802_09820"/>